<dbReference type="EMBL" id="CP015108">
    <property type="protein sequence ID" value="ARF13095.1"/>
    <property type="molecule type" value="Genomic_DNA"/>
</dbReference>
<evidence type="ECO:0008006" key="5">
    <source>
        <dbReference type="Google" id="ProtNLM"/>
    </source>
</evidence>
<keyword evidence="2" id="KW-1133">Transmembrane helix</keyword>
<reference evidence="3 4" key="1">
    <citation type="submission" date="2016-04" db="EMBL/GenBank/DDBJ databases">
        <title>Comparative Genomics and Epigenetics of Sporosarcina ureae.</title>
        <authorList>
            <person name="Oliver A.S."/>
            <person name="Cooper K.K."/>
        </authorList>
    </citation>
    <scope>NUCLEOTIDE SEQUENCE [LARGE SCALE GENOMIC DNA]</scope>
    <source>
        <strain evidence="3 4">S204</strain>
    </source>
</reference>
<feature type="region of interest" description="Disordered" evidence="1">
    <location>
        <begin position="200"/>
        <end position="228"/>
    </location>
</feature>
<dbReference type="Proteomes" id="UP000192486">
    <property type="component" value="Chromosome"/>
</dbReference>
<evidence type="ECO:0000256" key="1">
    <source>
        <dbReference type="SAM" id="MobiDB-lite"/>
    </source>
</evidence>
<evidence type="ECO:0000313" key="4">
    <source>
        <dbReference type="Proteomes" id="UP000192486"/>
    </source>
</evidence>
<feature type="transmembrane region" description="Helical" evidence="2">
    <location>
        <begin position="12"/>
        <end position="30"/>
    </location>
</feature>
<keyword evidence="2" id="KW-0812">Transmembrane</keyword>
<gene>
    <name evidence="3" type="ORF">SporoS204_02210</name>
</gene>
<organism evidence="3 4">
    <name type="scientific">Sporosarcina ureae</name>
    <dbReference type="NCBI Taxonomy" id="1571"/>
    <lineage>
        <taxon>Bacteria</taxon>
        <taxon>Bacillati</taxon>
        <taxon>Bacillota</taxon>
        <taxon>Bacilli</taxon>
        <taxon>Bacillales</taxon>
        <taxon>Caryophanaceae</taxon>
        <taxon>Sporosarcina</taxon>
    </lineage>
</organism>
<proteinExistence type="predicted"/>
<keyword evidence="4" id="KW-1185">Reference proteome</keyword>
<name>A0ABM6JSJ5_SPOUR</name>
<dbReference type="RefSeq" id="WP_051210509.1">
    <property type="nucleotide sequence ID" value="NZ_CP015108.1"/>
</dbReference>
<dbReference type="Gene3D" id="3.30.70.60">
    <property type="match status" value="1"/>
</dbReference>
<evidence type="ECO:0000313" key="3">
    <source>
        <dbReference type="EMBL" id="ARF13095.1"/>
    </source>
</evidence>
<keyword evidence="2" id="KW-0472">Membrane</keyword>
<evidence type="ECO:0000256" key="2">
    <source>
        <dbReference type="SAM" id="Phobius"/>
    </source>
</evidence>
<accession>A0ABM6JSJ5</accession>
<dbReference type="InterPro" id="IPR014717">
    <property type="entry name" value="Transl_elong_EF1B/ribsomal_bS6"/>
</dbReference>
<sequence>MNKYLSKRQMEIGLVVLALIFLIALVYYTVTNVYLPAKETKDQMAAQFASERDVLFSLQKQLANKDPNETITSAPLQKVVPVIPLEDALLIRLEKAEVKSNSRIEEINFSKEVFDVELLPENVQNLETVLMEVTLAADTYKQVDTFIYEIEEMIRIMNVETIQFEATAEKTEEESDIGEMKVVISFNAYFRPDLVNLQNEAPKVDAPPPASKFDPTTINKMTGTEKAE</sequence>
<protein>
    <recommendedName>
        <fullName evidence="5">Pilus assembly protein PilO</fullName>
    </recommendedName>
</protein>